<accession>A0ABV6JM76</accession>
<gene>
    <name evidence="2" type="ORF">ACFFJ8_35435</name>
</gene>
<sequence length="361" mass="40242">MAAIRTMEHVEIYKNEAYNSFPSVVQLTDGTFALGFRTAPDRRTAYGSITHLDASSKAVAIHSADGCSWDSRPAVIWDDYFHGVQDPCLNVLRDGTLFVTFFTWKVYEQEDAPANLRPGTWHRQYDRWIGRLAGSYSIRSTDGGVTWDRPEPIGLGDVVIRGNCVERSDGSILAPLYIQEGDTSNVVIGRTTDRGQIWERYATVSGFAGEYHFHEPNLYETESGKLVLFIRSQKKQPGEGHLASPLFTAESTDGGRTWTEPQAWPIYSPSPFHVLRLTNGNVLLNYGYRYKPYGIRAIVLNAECTNIGTAAETVIRDDGLGSDIGYTSAVQLSDGRVLIAYYFYNESDGNRYIAGSLCQVE</sequence>
<evidence type="ECO:0000313" key="3">
    <source>
        <dbReference type="Proteomes" id="UP001589818"/>
    </source>
</evidence>
<dbReference type="InterPro" id="IPR036278">
    <property type="entry name" value="Sialidase_sf"/>
</dbReference>
<keyword evidence="2" id="KW-0326">Glycosidase</keyword>
<dbReference type="Gene3D" id="2.120.10.10">
    <property type="match status" value="1"/>
</dbReference>
<feature type="domain" description="Sialidase" evidence="1">
    <location>
        <begin position="63"/>
        <end position="336"/>
    </location>
</feature>
<dbReference type="RefSeq" id="WP_204821315.1">
    <property type="nucleotide sequence ID" value="NZ_JANHOF010000012.1"/>
</dbReference>
<keyword evidence="2" id="KW-0378">Hydrolase</keyword>
<evidence type="ECO:0000259" key="1">
    <source>
        <dbReference type="Pfam" id="PF13088"/>
    </source>
</evidence>
<reference evidence="2 3" key="1">
    <citation type="submission" date="2024-09" db="EMBL/GenBank/DDBJ databases">
        <authorList>
            <person name="Sun Q."/>
            <person name="Mori K."/>
        </authorList>
    </citation>
    <scope>NUCLEOTIDE SEQUENCE [LARGE SCALE GENOMIC DNA]</scope>
    <source>
        <strain evidence="2 3">CCM 4839</strain>
    </source>
</reference>
<dbReference type="CDD" id="cd15482">
    <property type="entry name" value="Sialidase_non-viral"/>
    <property type="match status" value="1"/>
</dbReference>
<dbReference type="InterPro" id="IPR011040">
    <property type="entry name" value="Sialidase"/>
</dbReference>
<dbReference type="SUPFAM" id="SSF50939">
    <property type="entry name" value="Sialidases"/>
    <property type="match status" value="1"/>
</dbReference>
<keyword evidence="3" id="KW-1185">Reference proteome</keyword>
<evidence type="ECO:0000313" key="2">
    <source>
        <dbReference type="EMBL" id="MFC0396629.1"/>
    </source>
</evidence>
<dbReference type="EMBL" id="JBHLVF010000064">
    <property type="protein sequence ID" value="MFC0396629.1"/>
    <property type="molecule type" value="Genomic_DNA"/>
</dbReference>
<dbReference type="Pfam" id="PF13088">
    <property type="entry name" value="BNR_2"/>
    <property type="match status" value="1"/>
</dbReference>
<dbReference type="PANTHER" id="PTHR43752">
    <property type="entry name" value="BNR/ASP-BOX REPEAT FAMILY PROTEIN"/>
    <property type="match status" value="1"/>
</dbReference>
<name>A0ABV6JM76_9BACL</name>
<dbReference type="GO" id="GO:0016798">
    <property type="term" value="F:hydrolase activity, acting on glycosyl bonds"/>
    <property type="evidence" value="ECO:0007669"/>
    <property type="project" value="UniProtKB-KW"/>
</dbReference>
<protein>
    <submittedName>
        <fullName evidence="2">Sialidase family protein</fullName>
        <ecNumber evidence="2">3.2.1.-</ecNumber>
    </submittedName>
</protein>
<proteinExistence type="predicted"/>
<dbReference type="EC" id="3.2.1.-" evidence="2"/>
<dbReference type="PANTHER" id="PTHR43752:SF2">
    <property type="entry name" value="BNR_ASP-BOX REPEAT FAMILY PROTEIN"/>
    <property type="match status" value="1"/>
</dbReference>
<comment type="caution">
    <text evidence="2">The sequence shown here is derived from an EMBL/GenBank/DDBJ whole genome shotgun (WGS) entry which is preliminary data.</text>
</comment>
<dbReference type="Proteomes" id="UP001589818">
    <property type="component" value="Unassembled WGS sequence"/>
</dbReference>
<organism evidence="2 3">
    <name type="scientific">Paenibacillus mendelii</name>
    <dbReference type="NCBI Taxonomy" id="206163"/>
    <lineage>
        <taxon>Bacteria</taxon>
        <taxon>Bacillati</taxon>
        <taxon>Bacillota</taxon>
        <taxon>Bacilli</taxon>
        <taxon>Bacillales</taxon>
        <taxon>Paenibacillaceae</taxon>
        <taxon>Paenibacillus</taxon>
    </lineage>
</organism>